<evidence type="ECO:0000256" key="5">
    <source>
        <dbReference type="SAM" id="MobiDB-lite"/>
    </source>
</evidence>
<dbReference type="Gene3D" id="1.20.1250.20">
    <property type="entry name" value="MFS general substrate transporter like domains"/>
    <property type="match status" value="2"/>
</dbReference>
<evidence type="ECO:0000259" key="7">
    <source>
        <dbReference type="PROSITE" id="PS50850"/>
    </source>
</evidence>
<keyword evidence="2 6" id="KW-0812">Transmembrane</keyword>
<reference evidence="8" key="1">
    <citation type="submission" date="2022-10" db="EMBL/GenBank/DDBJ databases">
        <title>Culturing micro-colonial fungi from biological soil crusts in the Mojave desert and describing Neophaeococcomyces mojavensis, and introducing the new genera and species Taxawa tesnikishii.</title>
        <authorList>
            <person name="Kurbessoian T."/>
            <person name="Stajich J.E."/>
        </authorList>
    </citation>
    <scope>NUCLEOTIDE SEQUENCE</scope>
    <source>
        <strain evidence="8">TK_35</strain>
    </source>
</reference>
<feature type="transmembrane region" description="Helical" evidence="6">
    <location>
        <begin position="739"/>
        <end position="760"/>
    </location>
</feature>
<organism evidence="8 9">
    <name type="scientific">Knufia peltigerae</name>
    <dbReference type="NCBI Taxonomy" id="1002370"/>
    <lineage>
        <taxon>Eukaryota</taxon>
        <taxon>Fungi</taxon>
        <taxon>Dikarya</taxon>
        <taxon>Ascomycota</taxon>
        <taxon>Pezizomycotina</taxon>
        <taxon>Eurotiomycetes</taxon>
        <taxon>Chaetothyriomycetidae</taxon>
        <taxon>Chaetothyriales</taxon>
        <taxon>Trichomeriaceae</taxon>
        <taxon>Knufia</taxon>
    </lineage>
</organism>
<keyword evidence="4 6" id="KW-0472">Membrane</keyword>
<feature type="transmembrane region" description="Helical" evidence="6">
    <location>
        <begin position="636"/>
        <end position="654"/>
    </location>
</feature>
<dbReference type="InterPro" id="IPR011701">
    <property type="entry name" value="MFS"/>
</dbReference>
<keyword evidence="9" id="KW-1185">Reference proteome</keyword>
<feature type="transmembrane region" description="Helical" evidence="6">
    <location>
        <begin position="716"/>
        <end position="734"/>
    </location>
</feature>
<feature type="transmembrane region" description="Helical" evidence="6">
    <location>
        <begin position="531"/>
        <end position="552"/>
    </location>
</feature>
<dbReference type="InterPro" id="IPR019819">
    <property type="entry name" value="Carboxylesterase_B_CS"/>
</dbReference>
<feature type="transmembrane region" description="Helical" evidence="6">
    <location>
        <begin position="498"/>
        <end position="519"/>
    </location>
</feature>
<feature type="transmembrane region" description="Helical" evidence="6">
    <location>
        <begin position="564"/>
        <end position="583"/>
    </location>
</feature>
<dbReference type="InterPro" id="IPR029058">
    <property type="entry name" value="AB_hydrolase_fold"/>
</dbReference>
<proteinExistence type="predicted"/>
<feature type="transmembrane region" description="Helical" evidence="6">
    <location>
        <begin position="803"/>
        <end position="831"/>
    </location>
</feature>
<evidence type="ECO:0000313" key="8">
    <source>
        <dbReference type="EMBL" id="KAJ9630350.1"/>
    </source>
</evidence>
<evidence type="ECO:0000256" key="2">
    <source>
        <dbReference type="ARBA" id="ARBA00022692"/>
    </source>
</evidence>
<feature type="transmembrane region" description="Helical" evidence="6">
    <location>
        <begin position="604"/>
        <end position="624"/>
    </location>
</feature>
<dbReference type="PROSITE" id="PS50850">
    <property type="entry name" value="MFS"/>
    <property type="match status" value="1"/>
</dbReference>
<dbReference type="EMBL" id="JAPDRN010000061">
    <property type="protein sequence ID" value="KAJ9630350.1"/>
    <property type="molecule type" value="Genomic_DNA"/>
</dbReference>
<evidence type="ECO:0000313" key="9">
    <source>
        <dbReference type="Proteomes" id="UP001172681"/>
    </source>
</evidence>
<accession>A0AA39CUM9</accession>
<feature type="transmembrane region" description="Helical" evidence="6">
    <location>
        <begin position="851"/>
        <end position="871"/>
    </location>
</feature>
<feature type="transmembrane region" description="Helical" evidence="6">
    <location>
        <begin position="444"/>
        <end position="465"/>
    </location>
</feature>
<dbReference type="PANTHER" id="PTHR42718">
    <property type="entry name" value="MAJOR FACILITATOR SUPERFAMILY MULTIDRUG TRANSPORTER MFSC"/>
    <property type="match status" value="1"/>
</dbReference>
<evidence type="ECO:0000256" key="4">
    <source>
        <dbReference type="ARBA" id="ARBA00023136"/>
    </source>
</evidence>
<dbReference type="SUPFAM" id="SSF103473">
    <property type="entry name" value="MFS general substrate transporter"/>
    <property type="match status" value="1"/>
</dbReference>
<comment type="caution">
    <text evidence="8">The sequence shown here is derived from an EMBL/GenBank/DDBJ whole genome shotgun (WGS) entry which is preliminary data.</text>
</comment>
<dbReference type="InterPro" id="IPR036259">
    <property type="entry name" value="MFS_trans_sf"/>
</dbReference>
<evidence type="ECO:0000256" key="1">
    <source>
        <dbReference type="ARBA" id="ARBA00004141"/>
    </source>
</evidence>
<feature type="transmembrane region" description="Helical" evidence="6">
    <location>
        <begin position="675"/>
        <end position="696"/>
    </location>
</feature>
<gene>
    <name evidence="8" type="ORF">H2204_008415</name>
</gene>
<dbReference type="GO" id="GO:0016020">
    <property type="term" value="C:membrane"/>
    <property type="evidence" value="ECO:0007669"/>
    <property type="project" value="UniProtKB-SubCell"/>
</dbReference>
<protein>
    <recommendedName>
        <fullName evidence="7">Major facilitator superfamily (MFS) profile domain-containing protein</fullName>
    </recommendedName>
</protein>
<dbReference type="AlphaFoldDB" id="A0AA39CUM9"/>
<keyword evidence="3 6" id="KW-1133">Transmembrane helix</keyword>
<dbReference type="InterPro" id="IPR020846">
    <property type="entry name" value="MFS_dom"/>
</dbReference>
<dbReference type="Pfam" id="PF00135">
    <property type="entry name" value="COesterase"/>
    <property type="match status" value="1"/>
</dbReference>
<evidence type="ECO:0000256" key="3">
    <source>
        <dbReference type="ARBA" id="ARBA00022989"/>
    </source>
</evidence>
<dbReference type="InterPro" id="IPR002018">
    <property type="entry name" value="CarbesteraseB"/>
</dbReference>
<dbReference type="Pfam" id="PF07690">
    <property type="entry name" value="MFS_1"/>
    <property type="match status" value="1"/>
</dbReference>
<feature type="domain" description="Major facilitator superfamily (MFS) profile" evidence="7">
    <location>
        <begin position="407"/>
        <end position="876"/>
    </location>
</feature>
<feature type="region of interest" description="Disordered" evidence="5">
    <location>
        <begin position="348"/>
        <end position="378"/>
    </location>
</feature>
<dbReference type="SUPFAM" id="SSF53474">
    <property type="entry name" value="alpha/beta-Hydrolases"/>
    <property type="match status" value="1"/>
</dbReference>
<sequence length="882" mass="94518">MAVKTNAVASNDRPDWNLGGVWGKASGVKDTNNNIRYASLPVGKLRFKAPEYPPSKNEPPPFPYPVCYQIADSKCLAANPFDEDANCFPSYFANQTEDCLFVDVYVPAKIFKSPHQLKDLPVVLWISGGAYMFGSKDQYDLSKVPFYSGDGIINTASRNNGGKRQSIIYVTGNYRLGAFGWLAGDYMEKNGDPNAGLIDQRAMMQFIRDQIGKIGGNPKQVSVWGESAGASSIMHHLTMPKNIRDPLFNRAILMSPAYQWLWDRKGDMNDTFTQFLNNVATQAKCATADMACLQSTNSSVLPQVNRLIFQKQACDGAMPLGPAVNGSTIPTLAANSYTKGQGIDLTPPTHHGHTTPLHTRISSSPNTDTNDNSTTTIPDASIDVNASIEDDDTTSSSLGVGVRTAVIIFQLSAINFLASFANGVIVVGLPAIAQDISLSQELYLWPSSIYGLTSGAALLLAGSIADVVGSRVVDLTGIVAAGVSTLACGLSRTGVQLVIFRGFMGVAMSMHLPCSVSMVTQTVPSGKPRNIAFSCLGLSQPLGFSFGLVLGGVFVDTTGWRTGFYVPGAAILAFAALGFFVLAAPDTLTATKGKLHGLKTKVDWVGAIIASGGLAMLSYVLAVLSADSESIEKPNAIALLVTSVVLMAAFPFWIRIQERKRRPALIPNSIWKNRAFTSVCVTVLLSTAVMNSMELFSSLFFQEVQSLSAIQASLRLLPALIFGTVLNLSTGLLVDRLPVLWLVLVASICTAGSPLLMALISPRLDYWRGAFFAQVLEPTAGDILYTVGLIVISDGFPEQMQGLAGAVFSTVSQFGISLGLSTMQVISNLVTEETKYRDKSSPPALLKGYRASFWAMFGAMILSCFVAAFGFRKAGKVGLKRE</sequence>
<dbReference type="GO" id="GO:0022857">
    <property type="term" value="F:transmembrane transporter activity"/>
    <property type="evidence" value="ECO:0007669"/>
    <property type="project" value="InterPro"/>
</dbReference>
<comment type="subcellular location">
    <subcellularLocation>
        <location evidence="1">Membrane</location>
        <topology evidence="1">Multi-pass membrane protein</topology>
    </subcellularLocation>
</comment>
<name>A0AA39CUM9_9EURO</name>
<dbReference type="Proteomes" id="UP001172681">
    <property type="component" value="Unassembled WGS sequence"/>
</dbReference>
<dbReference type="Gene3D" id="3.40.50.1820">
    <property type="entry name" value="alpha/beta hydrolase"/>
    <property type="match status" value="1"/>
</dbReference>
<evidence type="ECO:0000256" key="6">
    <source>
        <dbReference type="SAM" id="Phobius"/>
    </source>
</evidence>
<feature type="transmembrane region" description="Helical" evidence="6">
    <location>
        <begin position="766"/>
        <end position="791"/>
    </location>
</feature>
<dbReference type="PROSITE" id="PS00941">
    <property type="entry name" value="CARBOXYLESTERASE_B_2"/>
    <property type="match status" value="1"/>
</dbReference>
<feature type="transmembrane region" description="Helical" evidence="6">
    <location>
        <begin position="413"/>
        <end position="432"/>
    </location>
</feature>
<dbReference type="PANTHER" id="PTHR42718:SF27">
    <property type="entry name" value="TRANSPORTER, PUTATIVE-RELATED"/>
    <property type="match status" value="1"/>
</dbReference>